<protein>
    <submittedName>
        <fullName evidence="3">Heat shock protein</fullName>
    </submittedName>
</protein>
<evidence type="ECO:0000313" key="3">
    <source>
        <dbReference type="EMBL" id="KAK7231953.1"/>
    </source>
</evidence>
<evidence type="ECO:0000256" key="1">
    <source>
        <dbReference type="SAM" id="MobiDB-lite"/>
    </source>
</evidence>
<dbReference type="EMBL" id="JBBJCI010000372">
    <property type="protein sequence ID" value="KAK7231953.1"/>
    <property type="molecule type" value="Genomic_DNA"/>
</dbReference>
<dbReference type="Pfam" id="PF00226">
    <property type="entry name" value="DnaJ"/>
    <property type="match status" value="1"/>
</dbReference>
<proteinExistence type="predicted"/>
<keyword evidence="4" id="KW-1185">Reference proteome</keyword>
<organism evidence="3 4">
    <name type="scientific">Aureococcus anophagefferens</name>
    <name type="common">Harmful bloom alga</name>
    <dbReference type="NCBI Taxonomy" id="44056"/>
    <lineage>
        <taxon>Eukaryota</taxon>
        <taxon>Sar</taxon>
        <taxon>Stramenopiles</taxon>
        <taxon>Ochrophyta</taxon>
        <taxon>Pelagophyceae</taxon>
        <taxon>Pelagomonadales</taxon>
        <taxon>Pelagomonadaceae</taxon>
        <taxon>Aureococcus</taxon>
    </lineage>
</organism>
<feature type="compositionally biased region" description="Basic and acidic residues" evidence="1">
    <location>
        <begin position="141"/>
        <end position="191"/>
    </location>
</feature>
<dbReference type="PANTHER" id="PTHR24074">
    <property type="entry name" value="CO-CHAPERONE PROTEIN DJLA"/>
    <property type="match status" value="1"/>
</dbReference>
<dbReference type="InterPro" id="IPR036869">
    <property type="entry name" value="J_dom_sf"/>
</dbReference>
<dbReference type="Proteomes" id="UP001363151">
    <property type="component" value="Unassembled WGS sequence"/>
</dbReference>
<keyword evidence="3" id="KW-0346">Stress response</keyword>
<name>A0ABR1FJE8_AURAN</name>
<reference evidence="3 4" key="1">
    <citation type="submission" date="2024-03" db="EMBL/GenBank/DDBJ databases">
        <title>Aureococcus anophagefferens CCMP1851 and Kratosvirus quantuckense: Draft genome of a second virus-susceptible host strain in the model system.</title>
        <authorList>
            <person name="Chase E."/>
            <person name="Truchon A.R."/>
            <person name="Schepens W."/>
            <person name="Wilhelm S.W."/>
        </authorList>
    </citation>
    <scope>NUCLEOTIDE SEQUENCE [LARGE SCALE GENOMIC DNA]</scope>
    <source>
        <strain evidence="3 4">CCMP1851</strain>
    </source>
</reference>
<dbReference type="PROSITE" id="PS50076">
    <property type="entry name" value="DNAJ_2"/>
    <property type="match status" value="1"/>
</dbReference>
<feature type="region of interest" description="Disordered" evidence="1">
    <location>
        <begin position="1"/>
        <end position="207"/>
    </location>
</feature>
<evidence type="ECO:0000259" key="2">
    <source>
        <dbReference type="PROSITE" id="PS50076"/>
    </source>
</evidence>
<dbReference type="CDD" id="cd06257">
    <property type="entry name" value="DnaJ"/>
    <property type="match status" value="1"/>
</dbReference>
<evidence type="ECO:0000313" key="4">
    <source>
        <dbReference type="Proteomes" id="UP001363151"/>
    </source>
</evidence>
<dbReference type="Gene3D" id="1.10.287.110">
    <property type="entry name" value="DnaJ domain"/>
    <property type="match status" value="1"/>
</dbReference>
<gene>
    <name evidence="3" type="ORF">SO694_00083117</name>
</gene>
<comment type="caution">
    <text evidence="3">The sequence shown here is derived from an EMBL/GenBank/DDBJ whole genome shotgun (WGS) entry which is preliminary data.</text>
</comment>
<dbReference type="SMART" id="SM00271">
    <property type="entry name" value="DnaJ"/>
    <property type="match status" value="1"/>
</dbReference>
<dbReference type="InterPro" id="IPR001623">
    <property type="entry name" value="DnaJ_domain"/>
</dbReference>
<accession>A0ABR1FJE8</accession>
<dbReference type="PRINTS" id="PR00625">
    <property type="entry name" value="JDOMAIN"/>
</dbReference>
<feature type="compositionally biased region" description="Basic residues" evidence="1">
    <location>
        <begin position="81"/>
        <end position="90"/>
    </location>
</feature>
<dbReference type="InterPro" id="IPR050817">
    <property type="entry name" value="DjlA_DnaK_co-chaperone"/>
</dbReference>
<dbReference type="SUPFAM" id="SSF46565">
    <property type="entry name" value="Chaperone J-domain"/>
    <property type="match status" value="1"/>
</dbReference>
<feature type="compositionally biased region" description="Low complexity" evidence="1">
    <location>
        <begin position="126"/>
        <end position="140"/>
    </location>
</feature>
<feature type="domain" description="J" evidence="2">
    <location>
        <begin position="208"/>
        <end position="271"/>
    </location>
</feature>
<sequence length="276" mass="29324">MADLSKRRMFWGGGPADGSACFDGAASPPVPGMTAPQLPKPKSGGATPGGVSRESSEEGKTAEVPVAREPARPTRPAPAARPKRPSRRGQRASDVADRAAAASGLADARRGTRARNWLASRRRQRPSSARQAEAKMQAAAEAHEHARGQADFAEDSRASDAEKRAMADAIRRGAERAAEAAKEADKAEPKPRPPPPRPPRHAAPTRESHYAVLGCAPTATAGEVKKAFFKLALKYHPDRNDADTTATMMKINAAYATLGDAQERLKYDALFACGVF</sequence>